<feature type="compositionally biased region" description="Low complexity" evidence="1">
    <location>
        <begin position="22"/>
        <end position="33"/>
    </location>
</feature>
<dbReference type="Proteomes" id="UP000265520">
    <property type="component" value="Unassembled WGS sequence"/>
</dbReference>
<name>A0A392MWC7_9FABA</name>
<protein>
    <submittedName>
        <fullName evidence="2">Uncharacterized protein</fullName>
    </submittedName>
</protein>
<reference evidence="2 3" key="1">
    <citation type="journal article" date="2018" name="Front. Plant Sci.">
        <title>Red Clover (Trifolium pratense) and Zigzag Clover (T. medium) - A Picture of Genomic Similarities and Differences.</title>
        <authorList>
            <person name="Dluhosova J."/>
            <person name="Istvanek J."/>
            <person name="Nedelnik J."/>
            <person name="Repkova J."/>
        </authorList>
    </citation>
    <scope>NUCLEOTIDE SEQUENCE [LARGE SCALE GENOMIC DNA]</scope>
    <source>
        <strain evidence="3">cv. 10/8</strain>
        <tissue evidence="2">Leaf</tissue>
    </source>
</reference>
<accession>A0A392MWC7</accession>
<proteinExistence type="predicted"/>
<comment type="caution">
    <text evidence="2">The sequence shown here is derived from an EMBL/GenBank/DDBJ whole genome shotgun (WGS) entry which is preliminary data.</text>
</comment>
<sequence>MLEIVGSINGSIVKQKNKFLQPIGSPSPGGSSINADDDTDDDEFRGPVSTDFINTMKLTQLCGLRFEFGQQCST</sequence>
<keyword evidence="3" id="KW-1185">Reference proteome</keyword>
<evidence type="ECO:0000313" key="3">
    <source>
        <dbReference type="Proteomes" id="UP000265520"/>
    </source>
</evidence>
<evidence type="ECO:0000256" key="1">
    <source>
        <dbReference type="SAM" id="MobiDB-lite"/>
    </source>
</evidence>
<organism evidence="2 3">
    <name type="scientific">Trifolium medium</name>
    <dbReference type="NCBI Taxonomy" id="97028"/>
    <lineage>
        <taxon>Eukaryota</taxon>
        <taxon>Viridiplantae</taxon>
        <taxon>Streptophyta</taxon>
        <taxon>Embryophyta</taxon>
        <taxon>Tracheophyta</taxon>
        <taxon>Spermatophyta</taxon>
        <taxon>Magnoliopsida</taxon>
        <taxon>eudicotyledons</taxon>
        <taxon>Gunneridae</taxon>
        <taxon>Pentapetalae</taxon>
        <taxon>rosids</taxon>
        <taxon>fabids</taxon>
        <taxon>Fabales</taxon>
        <taxon>Fabaceae</taxon>
        <taxon>Papilionoideae</taxon>
        <taxon>50 kb inversion clade</taxon>
        <taxon>NPAAA clade</taxon>
        <taxon>Hologalegina</taxon>
        <taxon>IRL clade</taxon>
        <taxon>Trifolieae</taxon>
        <taxon>Trifolium</taxon>
    </lineage>
</organism>
<evidence type="ECO:0000313" key="2">
    <source>
        <dbReference type="EMBL" id="MCH91840.1"/>
    </source>
</evidence>
<feature type="region of interest" description="Disordered" evidence="1">
    <location>
        <begin position="19"/>
        <end position="48"/>
    </location>
</feature>
<dbReference type="EMBL" id="LXQA010021268">
    <property type="protein sequence ID" value="MCH91840.1"/>
    <property type="molecule type" value="Genomic_DNA"/>
</dbReference>
<dbReference type="AlphaFoldDB" id="A0A392MWC7"/>